<dbReference type="NCBIfam" id="TIGR00756">
    <property type="entry name" value="PPR"/>
    <property type="match status" value="6"/>
</dbReference>
<dbReference type="EMBL" id="RXIC02000020">
    <property type="protein sequence ID" value="KAB1221759.1"/>
    <property type="molecule type" value="Genomic_DNA"/>
</dbReference>
<dbReference type="OrthoDB" id="185373at2759"/>
<gene>
    <name evidence="5" type="ORF">CJ030_MR2G028594</name>
</gene>
<keyword evidence="1" id="KW-0677">Repeat</keyword>
<dbReference type="Proteomes" id="UP000516437">
    <property type="component" value="Chromosome 2"/>
</dbReference>
<feature type="repeat" description="PPR" evidence="3">
    <location>
        <begin position="366"/>
        <end position="400"/>
    </location>
</feature>
<dbReference type="InterPro" id="IPR046960">
    <property type="entry name" value="PPR_At4g14850-like_plant"/>
</dbReference>
<reference evidence="5 6" key="1">
    <citation type="journal article" date="2019" name="Plant Biotechnol. J.">
        <title>The red bayberry genome and genetic basis of sex determination.</title>
        <authorList>
            <person name="Jia H.M."/>
            <person name="Jia H.J."/>
            <person name="Cai Q.L."/>
            <person name="Wang Y."/>
            <person name="Zhao H.B."/>
            <person name="Yang W.F."/>
            <person name="Wang G.Y."/>
            <person name="Li Y.H."/>
            <person name="Zhan D.L."/>
            <person name="Shen Y.T."/>
            <person name="Niu Q.F."/>
            <person name="Chang L."/>
            <person name="Qiu J."/>
            <person name="Zhao L."/>
            <person name="Xie H.B."/>
            <person name="Fu W.Y."/>
            <person name="Jin J."/>
            <person name="Li X.W."/>
            <person name="Jiao Y."/>
            <person name="Zhou C.C."/>
            <person name="Tu T."/>
            <person name="Chai C.Y."/>
            <person name="Gao J.L."/>
            <person name="Fan L.J."/>
            <person name="van de Weg E."/>
            <person name="Wang J.Y."/>
            <person name="Gao Z.S."/>
        </authorList>
    </citation>
    <scope>NUCLEOTIDE SEQUENCE [LARGE SCALE GENOMIC DNA]</scope>
    <source>
        <tissue evidence="5">Leaves</tissue>
    </source>
</reference>
<feature type="repeat" description="PPR" evidence="3">
    <location>
        <begin position="63"/>
        <end position="97"/>
    </location>
</feature>
<comment type="caution">
    <text evidence="5">The sequence shown here is derived from an EMBL/GenBank/DDBJ whole genome shotgun (WGS) entry which is preliminary data.</text>
</comment>
<dbReference type="PROSITE" id="PS51375">
    <property type="entry name" value="PPR"/>
    <property type="match status" value="4"/>
</dbReference>
<dbReference type="AlphaFoldDB" id="A0A6A1W921"/>
<evidence type="ECO:0008006" key="7">
    <source>
        <dbReference type="Google" id="ProtNLM"/>
    </source>
</evidence>
<keyword evidence="4" id="KW-0732">Signal</keyword>
<sequence>MRGIHSVTLLSKLQGFVQCLHGCSVLCGFESDIALANCLLNVYGKCGSIEDAKNFFEFMDHRDIVSWNSLIAGYAQIGDIREVMQILDRMRIEGMELDQLTFGSLLSVTATQSNLKLGKMVHGKILRAGFYLDSHVETSLVVMYMKCRNTDMAFKIFEETLDKDVVLWTAMISGFVQNDCADEALTIFCQMLKSRVEPSTATIASAVAACAQLNSYDLGASIHGYILRQGLTLDVPAQNSLVTMYAKCCHLDQSCAVFDRTDRRDSVSWNAIISGYAQNGHLCKALALFNRMRTTLQRPDSVTVVSLLQGCASIGALHQGKWIHSFVIRSCLRPCILVDTALVDMYSKCGNLDIAQKCFDGISHKDLISWSTIIAGYGSHGKGETALRLYSEFVNAGIEPNHVIFLAVLSACSHNGLVHQGLSIFQSMAEDFGIAPNVEHRACIVDLLSRAGRVEEAYNFYERMFPESSVDVLGILLDACRANGNDELADIIAQDILKFRPANAGNYVQLAHGYASMNRWDGVGEVWSQMRSLGLKKLPGWSFVELHGAITTFFSDHNSHPQSENMMSILKTLSWEMSKIGHEE</sequence>
<feature type="repeat" description="PPR" evidence="3">
    <location>
        <begin position="164"/>
        <end position="198"/>
    </location>
</feature>
<feature type="chain" id="PRO_5025659903" description="Pentatricopeptide repeat-containing protein" evidence="4">
    <location>
        <begin position="20"/>
        <end position="584"/>
    </location>
</feature>
<dbReference type="Pfam" id="PF13041">
    <property type="entry name" value="PPR_2"/>
    <property type="match status" value="3"/>
</dbReference>
<proteinExistence type="inferred from homology"/>
<dbReference type="InterPro" id="IPR011990">
    <property type="entry name" value="TPR-like_helical_dom_sf"/>
</dbReference>
<evidence type="ECO:0000256" key="1">
    <source>
        <dbReference type="ARBA" id="ARBA00022737"/>
    </source>
</evidence>
<feature type="signal peptide" evidence="4">
    <location>
        <begin position="1"/>
        <end position="19"/>
    </location>
</feature>
<evidence type="ECO:0000256" key="3">
    <source>
        <dbReference type="PROSITE-ProRule" id="PRU00708"/>
    </source>
</evidence>
<feature type="repeat" description="PPR" evidence="3">
    <location>
        <begin position="265"/>
        <end position="299"/>
    </location>
</feature>
<dbReference type="GO" id="GO:0009451">
    <property type="term" value="P:RNA modification"/>
    <property type="evidence" value="ECO:0007669"/>
    <property type="project" value="InterPro"/>
</dbReference>
<dbReference type="Pfam" id="PF01535">
    <property type="entry name" value="PPR"/>
    <property type="match status" value="4"/>
</dbReference>
<evidence type="ECO:0000256" key="2">
    <source>
        <dbReference type="ARBA" id="ARBA00061659"/>
    </source>
</evidence>
<dbReference type="GO" id="GO:0005739">
    <property type="term" value="C:mitochondrion"/>
    <property type="evidence" value="ECO:0007669"/>
    <property type="project" value="UniProtKB-ARBA"/>
</dbReference>
<evidence type="ECO:0000313" key="6">
    <source>
        <dbReference type="Proteomes" id="UP000516437"/>
    </source>
</evidence>
<dbReference type="Gene3D" id="1.25.40.10">
    <property type="entry name" value="Tetratricopeptide repeat domain"/>
    <property type="match status" value="5"/>
</dbReference>
<dbReference type="GO" id="GO:0099402">
    <property type="term" value="P:plant organ development"/>
    <property type="evidence" value="ECO:0007669"/>
    <property type="project" value="UniProtKB-ARBA"/>
</dbReference>
<organism evidence="5 6">
    <name type="scientific">Morella rubra</name>
    <name type="common">Chinese bayberry</name>
    <dbReference type="NCBI Taxonomy" id="262757"/>
    <lineage>
        <taxon>Eukaryota</taxon>
        <taxon>Viridiplantae</taxon>
        <taxon>Streptophyta</taxon>
        <taxon>Embryophyta</taxon>
        <taxon>Tracheophyta</taxon>
        <taxon>Spermatophyta</taxon>
        <taxon>Magnoliopsida</taxon>
        <taxon>eudicotyledons</taxon>
        <taxon>Gunneridae</taxon>
        <taxon>Pentapetalae</taxon>
        <taxon>rosids</taxon>
        <taxon>fabids</taxon>
        <taxon>Fagales</taxon>
        <taxon>Myricaceae</taxon>
        <taxon>Morella</taxon>
    </lineage>
</organism>
<keyword evidence="6" id="KW-1185">Reference proteome</keyword>
<dbReference type="GO" id="GO:0003723">
    <property type="term" value="F:RNA binding"/>
    <property type="evidence" value="ECO:0007669"/>
    <property type="project" value="InterPro"/>
</dbReference>
<comment type="similarity">
    <text evidence="2">Belongs to the PPR family. PCMP-E subfamily.</text>
</comment>
<dbReference type="PANTHER" id="PTHR47926">
    <property type="entry name" value="PENTATRICOPEPTIDE REPEAT-CONTAINING PROTEIN"/>
    <property type="match status" value="1"/>
</dbReference>
<accession>A0A6A1W921</accession>
<dbReference type="FunFam" id="1.25.40.10:FF:000436">
    <property type="entry name" value="Pentatricopeptide repeat-containing protein At5g39350 family"/>
    <property type="match status" value="1"/>
</dbReference>
<dbReference type="FunFam" id="1.25.40.10:FF:000205">
    <property type="entry name" value="Pentatricopeptide repeat-containing protein, mitochondrial"/>
    <property type="match status" value="1"/>
</dbReference>
<dbReference type="PANTHER" id="PTHR47926:SF451">
    <property type="entry name" value="TETRATRICOPEPTIDE-LIKE HELICAL DOMAIN SUPERFAMILY"/>
    <property type="match status" value="1"/>
</dbReference>
<dbReference type="FunFam" id="1.25.40.10:FF:000158">
    <property type="entry name" value="pentatricopeptide repeat-containing protein At2g33680"/>
    <property type="match status" value="1"/>
</dbReference>
<dbReference type="Pfam" id="PF20431">
    <property type="entry name" value="E_motif"/>
    <property type="match status" value="1"/>
</dbReference>
<protein>
    <recommendedName>
        <fullName evidence="7">Pentatricopeptide repeat-containing protein</fullName>
    </recommendedName>
</protein>
<dbReference type="InterPro" id="IPR002885">
    <property type="entry name" value="PPR_rpt"/>
</dbReference>
<dbReference type="FunFam" id="1.25.40.10:FF:000351">
    <property type="entry name" value="Pentatricopeptide repeat-containing protein"/>
    <property type="match status" value="1"/>
</dbReference>
<dbReference type="InterPro" id="IPR046848">
    <property type="entry name" value="E_motif"/>
</dbReference>
<evidence type="ECO:0000313" key="5">
    <source>
        <dbReference type="EMBL" id="KAB1221759.1"/>
    </source>
</evidence>
<name>A0A6A1W921_9ROSI</name>
<evidence type="ECO:0000256" key="4">
    <source>
        <dbReference type="SAM" id="SignalP"/>
    </source>
</evidence>